<reference evidence="1 2" key="1">
    <citation type="journal article" date="2013" name="Environ. Microbiol.">
        <title>Chloride and organic osmolytes: a hybrid strategy to cope with elevated salinities by the moderately halophilic, chloride-dependent bacterium Halobacillus halophilus.</title>
        <authorList>
            <person name="Saum S.H."/>
            <person name="Pfeiffer F."/>
            <person name="Palm P."/>
            <person name="Rampp M."/>
            <person name="Schuster S.C."/>
            <person name="Muller V."/>
            <person name="Oesterhelt D."/>
        </authorList>
    </citation>
    <scope>NUCLEOTIDE SEQUENCE [LARGE SCALE GENOMIC DNA]</scope>
    <source>
        <strain evidence="2">ATCC 35676 / DSM 2266 / JCM 20832 / KCTC 3685 / LMG 17431 / NBRC 102448 / NCIMB 2269</strain>
    </source>
</reference>
<name>I0JLB6_HALH3</name>
<dbReference type="HOGENOM" id="CLU_3344350_0_0_9"/>
<proteinExistence type="predicted"/>
<evidence type="ECO:0000313" key="1">
    <source>
        <dbReference type="EMBL" id="CCG44936.1"/>
    </source>
</evidence>
<keyword evidence="2" id="KW-1185">Reference proteome</keyword>
<protein>
    <submittedName>
        <fullName evidence="1">Uncharacterized protein</fullName>
    </submittedName>
</protein>
<organism evidence="1 2">
    <name type="scientific">Halobacillus halophilus (strain ATCC 35676 / DSM 2266 / JCM 20832 / KCTC 3685 / LMG 17431 / NBRC 102448 / NCIMB 2269)</name>
    <name type="common">Sporosarcina halophila</name>
    <dbReference type="NCBI Taxonomy" id="866895"/>
    <lineage>
        <taxon>Bacteria</taxon>
        <taxon>Bacillati</taxon>
        <taxon>Bacillota</taxon>
        <taxon>Bacilli</taxon>
        <taxon>Bacillales</taxon>
        <taxon>Bacillaceae</taxon>
        <taxon>Halobacillus</taxon>
    </lineage>
</organism>
<sequence>MPINNRHTSEIKKKIEVSKVETSIIILPSAEGRHDIY</sequence>
<dbReference type="Proteomes" id="UP000007397">
    <property type="component" value="Chromosome"/>
</dbReference>
<accession>I0JLB6</accession>
<dbReference type="EMBL" id="HE717023">
    <property type="protein sequence ID" value="CCG44936.1"/>
    <property type="molecule type" value="Genomic_DNA"/>
</dbReference>
<dbReference type="AlphaFoldDB" id="I0JLB6"/>
<gene>
    <name evidence="1" type="ordered locus">HBHAL_2590</name>
</gene>
<dbReference type="KEGG" id="hhd:HBHAL_2590"/>
<evidence type="ECO:0000313" key="2">
    <source>
        <dbReference type="Proteomes" id="UP000007397"/>
    </source>
</evidence>